<feature type="region of interest" description="Disordered" evidence="1">
    <location>
        <begin position="324"/>
        <end position="348"/>
    </location>
</feature>
<dbReference type="InterPro" id="IPR045339">
    <property type="entry name" value="DUF6534"/>
</dbReference>
<dbReference type="Proteomes" id="UP000027222">
    <property type="component" value="Unassembled WGS sequence"/>
</dbReference>
<feature type="transmembrane region" description="Helical" evidence="2">
    <location>
        <begin position="45"/>
        <end position="66"/>
    </location>
</feature>
<dbReference type="PANTHER" id="PTHR40465">
    <property type="entry name" value="CHROMOSOME 1, WHOLE GENOME SHOTGUN SEQUENCE"/>
    <property type="match status" value="1"/>
</dbReference>
<dbReference type="AlphaFoldDB" id="A0A067T461"/>
<proteinExistence type="predicted"/>
<evidence type="ECO:0000313" key="5">
    <source>
        <dbReference type="Proteomes" id="UP000027222"/>
    </source>
</evidence>
<keyword evidence="2" id="KW-0472">Membrane</keyword>
<protein>
    <recommendedName>
        <fullName evidence="3">DUF6534 domain-containing protein</fullName>
    </recommendedName>
</protein>
<name>A0A067T461_GALM3</name>
<keyword evidence="2" id="KW-0812">Transmembrane</keyword>
<feature type="domain" description="DUF6534" evidence="3">
    <location>
        <begin position="167"/>
        <end position="252"/>
    </location>
</feature>
<feature type="transmembrane region" description="Helical" evidence="2">
    <location>
        <begin position="118"/>
        <end position="144"/>
    </location>
</feature>
<dbReference type="EMBL" id="KL142382">
    <property type="protein sequence ID" value="KDR74729.1"/>
    <property type="molecule type" value="Genomic_DNA"/>
</dbReference>
<feature type="transmembrane region" description="Helical" evidence="2">
    <location>
        <begin position="156"/>
        <end position="181"/>
    </location>
</feature>
<feature type="transmembrane region" description="Helical" evidence="2">
    <location>
        <begin position="12"/>
        <end position="33"/>
    </location>
</feature>
<evidence type="ECO:0000259" key="3">
    <source>
        <dbReference type="Pfam" id="PF20152"/>
    </source>
</evidence>
<evidence type="ECO:0000256" key="2">
    <source>
        <dbReference type="SAM" id="Phobius"/>
    </source>
</evidence>
<sequence>MNFLASLFGAGQLGVIFNAWMVGLVCAQGYSYYLNFPRDSMVLKILVAWVLVLQIFNLFVQATTMYHYLIVSFGDYNKILEVTWEWSLYLGLIALAACSVQLFYAYRIFRLSEKQNYLSFGIIVILALAALGLCSAITILGLTADTNFAKLGSATWLVKAWLCVDGTCDLLIAVFQVYYLYCQRSGLPRTTRFVNTLILYIISTGLLTSILVLFELISFVVLGFNFAHVFLSYQMGAIHTMSFLANLDARRHMRLRGSEVIMVDSSGRSAANGPHTRNPGSTGELQFKMNNDYSKMTSSQFNTSILNSEPDVIGTVILIQQENSSTSGLDKEAGDSRLSGKEDKVAEI</sequence>
<organism evidence="4 5">
    <name type="scientific">Galerina marginata (strain CBS 339.88)</name>
    <dbReference type="NCBI Taxonomy" id="685588"/>
    <lineage>
        <taxon>Eukaryota</taxon>
        <taxon>Fungi</taxon>
        <taxon>Dikarya</taxon>
        <taxon>Basidiomycota</taxon>
        <taxon>Agaricomycotina</taxon>
        <taxon>Agaricomycetes</taxon>
        <taxon>Agaricomycetidae</taxon>
        <taxon>Agaricales</taxon>
        <taxon>Agaricineae</taxon>
        <taxon>Strophariaceae</taxon>
        <taxon>Galerina</taxon>
    </lineage>
</organism>
<gene>
    <name evidence="4" type="ORF">GALMADRAFT_141076</name>
</gene>
<evidence type="ECO:0000313" key="4">
    <source>
        <dbReference type="EMBL" id="KDR74729.1"/>
    </source>
</evidence>
<reference evidence="5" key="1">
    <citation type="journal article" date="2014" name="Proc. Natl. Acad. Sci. U.S.A.">
        <title>Extensive sampling of basidiomycete genomes demonstrates inadequacy of the white-rot/brown-rot paradigm for wood decay fungi.</title>
        <authorList>
            <person name="Riley R."/>
            <person name="Salamov A.A."/>
            <person name="Brown D.W."/>
            <person name="Nagy L.G."/>
            <person name="Floudas D."/>
            <person name="Held B.W."/>
            <person name="Levasseur A."/>
            <person name="Lombard V."/>
            <person name="Morin E."/>
            <person name="Otillar R."/>
            <person name="Lindquist E.A."/>
            <person name="Sun H."/>
            <person name="LaButti K.M."/>
            <person name="Schmutz J."/>
            <person name="Jabbour D."/>
            <person name="Luo H."/>
            <person name="Baker S.E."/>
            <person name="Pisabarro A.G."/>
            <person name="Walton J.D."/>
            <person name="Blanchette R.A."/>
            <person name="Henrissat B."/>
            <person name="Martin F."/>
            <person name="Cullen D."/>
            <person name="Hibbett D.S."/>
            <person name="Grigoriev I.V."/>
        </authorList>
    </citation>
    <scope>NUCLEOTIDE SEQUENCE [LARGE SCALE GENOMIC DNA]</scope>
    <source>
        <strain evidence="5">CBS 339.88</strain>
    </source>
</reference>
<keyword evidence="5" id="KW-1185">Reference proteome</keyword>
<feature type="transmembrane region" description="Helical" evidence="2">
    <location>
        <begin position="226"/>
        <end position="247"/>
    </location>
</feature>
<dbReference type="OrthoDB" id="2535105at2759"/>
<dbReference type="Pfam" id="PF20152">
    <property type="entry name" value="DUF6534"/>
    <property type="match status" value="1"/>
</dbReference>
<feature type="compositionally biased region" description="Basic and acidic residues" evidence="1">
    <location>
        <begin position="329"/>
        <end position="348"/>
    </location>
</feature>
<feature type="transmembrane region" description="Helical" evidence="2">
    <location>
        <begin position="86"/>
        <end position="106"/>
    </location>
</feature>
<accession>A0A067T461</accession>
<feature type="transmembrane region" description="Helical" evidence="2">
    <location>
        <begin position="193"/>
        <end position="214"/>
    </location>
</feature>
<dbReference type="HOGENOM" id="CLU_046025_5_0_1"/>
<evidence type="ECO:0000256" key="1">
    <source>
        <dbReference type="SAM" id="MobiDB-lite"/>
    </source>
</evidence>
<dbReference type="PANTHER" id="PTHR40465:SF1">
    <property type="entry name" value="DUF6534 DOMAIN-CONTAINING PROTEIN"/>
    <property type="match status" value="1"/>
</dbReference>
<keyword evidence="2" id="KW-1133">Transmembrane helix</keyword>